<feature type="region of interest" description="Disordered" evidence="4">
    <location>
        <begin position="290"/>
        <end position="321"/>
    </location>
</feature>
<keyword evidence="3" id="KW-0961">Cell wall biogenesis/degradation</keyword>
<dbReference type="PANTHER" id="PTHR30404">
    <property type="entry name" value="N-ACETYLMURAMOYL-L-ALANINE AMIDASE"/>
    <property type="match status" value="1"/>
</dbReference>
<feature type="domain" description="SLH" evidence="6">
    <location>
        <begin position="88"/>
        <end position="151"/>
    </location>
</feature>
<accession>A0A1G8IDS4</accession>
<dbReference type="Pfam" id="PF08239">
    <property type="entry name" value="SH3_3"/>
    <property type="match status" value="2"/>
</dbReference>
<dbReference type="GO" id="GO:0071555">
    <property type="term" value="P:cell wall organization"/>
    <property type="evidence" value="ECO:0007669"/>
    <property type="project" value="UniProtKB-KW"/>
</dbReference>
<dbReference type="InterPro" id="IPR036028">
    <property type="entry name" value="SH3-like_dom_sf"/>
</dbReference>
<evidence type="ECO:0000313" key="8">
    <source>
        <dbReference type="EMBL" id="SDI16700.1"/>
    </source>
</evidence>
<evidence type="ECO:0000256" key="3">
    <source>
        <dbReference type="ARBA" id="ARBA00023316"/>
    </source>
</evidence>
<dbReference type="Gene3D" id="2.30.30.40">
    <property type="entry name" value="SH3 Domains"/>
    <property type="match status" value="2"/>
</dbReference>
<dbReference type="RefSeq" id="WP_091584440.1">
    <property type="nucleotide sequence ID" value="NZ_FNDU01000005.1"/>
</dbReference>
<evidence type="ECO:0000259" key="7">
    <source>
        <dbReference type="PROSITE" id="PS51781"/>
    </source>
</evidence>
<feature type="domain" description="SH3b" evidence="7">
    <location>
        <begin position="227"/>
        <end position="290"/>
    </location>
</feature>
<gene>
    <name evidence="8" type="ORF">SAMN05216352_105138</name>
</gene>
<dbReference type="SUPFAM" id="SSF50044">
    <property type="entry name" value="SH3-domain"/>
    <property type="match status" value="1"/>
</dbReference>
<evidence type="ECO:0000313" key="9">
    <source>
        <dbReference type="Proteomes" id="UP000199017"/>
    </source>
</evidence>
<organism evidence="8 9">
    <name type="scientific">Alteribacillus bidgolensis</name>
    <dbReference type="NCBI Taxonomy" id="930129"/>
    <lineage>
        <taxon>Bacteria</taxon>
        <taxon>Bacillati</taxon>
        <taxon>Bacillota</taxon>
        <taxon>Bacilli</taxon>
        <taxon>Bacillales</taxon>
        <taxon>Bacillaceae</taxon>
        <taxon>Alteribacillus</taxon>
    </lineage>
</organism>
<dbReference type="Proteomes" id="UP000199017">
    <property type="component" value="Unassembled WGS sequence"/>
</dbReference>
<sequence>MRKKITYSILTAVVSVSFLSTANIDHAEAFNDVGADYWAKEEISYLAEEGIVDGRESGDFGPEEEVARAQAAKMMSNALSSGTIRTPDSPTFSDVNTEFWAFKHIERAAELEVFTGKKDGRFDPNGNIERAQVAAIIGRAFFGEEAENNDRDVQFEDISAEFWAKGYIATLAENGIIEDENNFRPNENATRAEVSAYLARAMEENLGEKEQVEEQPSKEELQDDNILFEGEVNVEDTLNARSGPGMDYNTVTEFEDGTTIDIYEKNGEWLKTEHNNEWLYVYHSYIEKADDVKSEEPDETDEPEETDQSEESGDQSSSSHDNQIIAEAKAMVSDLNIRSAADADSDKIGKLDAGDIIDVYEHVNADWALVDYNGEQGYVHRYYLQEKVPGESTLTDKTIVIDAGHGGHDNGASANGLVEKEIVLDVALEVEERLEKDDVNVVMTRHDDTFLELSERVEIAEEADADSFVSIHANAASPAAEGAETFYNNDSKAAESKALAESIQDELVSQTKMNDRRVAEAGFYVIKNTTMPSTLIELGFLTNTQDAERMKQPNYEEKAADAVYDGIVNYYDW</sequence>
<dbReference type="EMBL" id="FNDU01000005">
    <property type="protein sequence ID" value="SDI16700.1"/>
    <property type="molecule type" value="Genomic_DNA"/>
</dbReference>
<keyword evidence="9" id="KW-1185">Reference proteome</keyword>
<dbReference type="InterPro" id="IPR050695">
    <property type="entry name" value="N-acetylmuramoyl_amidase_3"/>
</dbReference>
<protein>
    <submittedName>
        <fullName evidence="8">N-acetylmuramoyl-L-alanine amidase</fullName>
    </submittedName>
</protein>
<feature type="signal peptide" evidence="5">
    <location>
        <begin position="1"/>
        <end position="22"/>
    </location>
</feature>
<keyword evidence="1 5" id="KW-0732">Signal</keyword>
<dbReference type="PROSITE" id="PS51272">
    <property type="entry name" value="SLH"/>
    <property type="match status" value="3"/>
</dbReference>
<evidence type="ECO:0000259" key="6">
    <source>
        <dbReference type="PROSITE" id="PS51272"/>
    </source>
</evidence>
<name>A0A1G8IDS4_9BACI</name>
<feature type="chain" id="PRO_5039691694" evidence="5">
    <location>
        <begin position="23"/>
        <end position="573"/>
    </location>
</feature>
<dbReference type="Pfam" id="PF00395">
    <property type="entry name" value="SLH"/>
    <property type="match status" value="3"/>
</dbReference>
<feature type="domain" description="SLH" evidence="6">
    <location>
        <begin position="26"/>
        <end position="87"/>
    </location>
</feature>
<dbReference type="AlphaFoldDB" id="A0A1G8IDS4"/>
<keyword evidence="2" id="KW-0378">Hydrolase</keyword>
<feature type="domain" description="SH3b" evidence="7">
    <location>
        <begin position="325"/>
        <end position="388"/>
    </location>
</feature>
<proteinExistence type="predicted"/>
<dbReference type="PROSITE" id="PS51781">
    <property type="entry name" value="SH3B"/>
    <property type="match status" value="2"/>
</dbReference>
<dbReference type="GO" id="GO:0030288">
    <property type="term" value="C:outer membrane-bounded periplasmic space"/>
    <property type="evidence" value="ECO:0007669"/>
    <property type="project" value="TreeGrafter"/>
</dbReference>
<dbReference type="STRING" id="930129.SAMN05216352_105138"/>
<dbReference type="SMART" id="SM00287">
    <property type="entry name" value="SH3b"/>
    <property type="match status" value="2"/>
</dbReference>
<dbReference type="CDD" id="cd02696">
    <property type="entry name" value="MurNAc-LAA"/>
    <property type="match status" value="1"/>
</dbReference>
<dbReference type="SMART" id="SM00646">
    <property type="entry name" value="Ami_3"/>
    <property type="match status" value="1"/>
</dbReference>
<evidence type="ECO:0000256" key="5">
    <source>
        <dbReference type="SAM" id="SignalP"/>
    </source>
</evidence>
<dbReference type="PANTHER" id="PTHR30404:SF0">
    <property type="entry name" value="N-ACETYLMURAMOYL-L-ALANINE AMIDASE AMIC"/>
    <property type="match status" value="1"/>
</dbReference>
<dbReference type="InterPro" id="IPR002508">
    <property type="entry name" value="MurNAc-LAA_cat"/>
</dbReference>
<dbReference type="GO" id="GO:0008745">
    <property type="term" value="F:N-acetylmuramoyl-L-alanine amidase activity"/>
    <property type="evidence" value="ECO:0007669"/>
    <property type="project" value="InterPro"/>
</dbReference>
<dbReference type="Gene3D" id="3.40.630.40">
    <property type="entry name" value="Zn-dependent exopeptidases"/>
    <property type="match status" value="1"/>
</dbReference>
<dbReference type="OrthoDB" id="9806267at2"/>
<dbReference type="SUPFAM" id="SSF53187">
    <property type="entry name" value="Zn-dependent exopeptidases"/>
    <property type="match status" value="1"/>
</dbReference>
<dbReference type="InterPro" id="IPR003646">
    <property type="entry name" value="SH3-like_bac-type"/>
</dbReference>
<reference evidence="8 9" key="1">
    <citation type="submission" date="2016-10" db="EMBL/GenBank/DDBJ databases">
        <authorList>
            <person name="de Groot N.N."/>
        </authorList>
    </citation>
    <scope>NUCLEOTIDE SEQUENCE [LARGE SCALE GENOMIC DNA]</scope>
    <source>
        <strain evidence="9">P4B,CCM 7963,CECT 7998,DSM 25260,IBRC-M 10614,KCTC 13821</strain>
    </source>
</reference>
<feature type="domain" description="SLH" evidence="6">
    <location>
        <begin position="152"/>
        <end position="212"/>
    </location>
</feature>
<evidence type="ECO:0000256" key="4">
    <source>
        <dbReference type="SAM" id="MobiDB-lite"/>
    </source>
</evidence>
<feature type="compositionally biased region" description="Acidic residues" evidence="4">
    <location>
        <begin position="296"/>
        <end position="313"/>
    </location>
</feature>
<dbReference type="InterPro" id="IPR001119">
    <property type="entry name" value="SLH_dom"/>
</dbReference>
<dbReference type="Pfam" id="PF01520">
    <property type="entry name" value="Amidase_3"/>
    <property type="match status" value="1"/>
</dbReference>
<evidence type="ECO:0000256" key="1">
    <source>
        <dbReference type="ARBA" id="ARBA00022729"/>
    </source>
</evidence>
<evidence type="ECO:0000256" key="2">
    <source>
        <dbReference type="ARBA" id="ARBA00022801"/>
    </source>
</evidence>
<dbReference type="GO" id="GO:0009253">
    <property type="term" value="P:peptidoglycan catabolic process"/>
    <property type="evidence" value="ECO:0007669"/>
    <property type="project" value="InterPro"/>
</dbReference>